<name>A0AAD0WIN4_RALSL</name>
<dbReference type="Gene3D" id="3.60.110.10">
    <property type="entry name" value="Carbon-nitrogen hydrolase"/>
    <property type="match status" value="1"/>
</dbReference>
<dbReference type="PANTHER" id="PTHR46044">
    <property type="entry name" value="NITRILASE"/>
    <property type="match status" value="1"/>
</dbReference>
<dbReference type="RefSeq" id="WP_013210033.1">
    <property type="nucleotide sequence ID" value="NZ_CP022760.1"/>
</dbReference>
<evidence type="ECO:0000313" key="4">
    <source>
        <dbReference type="Proteomes" id="UP000261758"/>
    </source>
</evidence>
<dbReference type="GO" id="GO:0018822">
    <property type="term" value="F:nitrile hydratase activity"/>
    <property type="evidence" value="ECO:0007669"/>
    <property type="project" value="TreeGrafter"/>
</dbReference>
<gene>
    <name evidence="3" type="ORF">CJO77_21090</name>
</gene>
<proteinExistence type="inferred from homology"/>
<evidence type="ECO:0000256" key="1">
    <source>
        <dbReference type="ARBA" id="ARBA00008129"/>
    </source>
</evidence>
<feature type="domain" description="CN hydrolase" evidence="2">
    <location>
        <begin position="10"/>
        <end position="277"/>
    </location>
</feature>
<dbReference type="PROSITE" id="PS50263">
    <property type="entry name" value="CN_HYDROLASE"/>
    <property type="match status" value="1"/>
</dbReference>
<dbReference type="Pfam" id="PF00795">
    <property type="entry name" value="CN_hydrolase"/>
    <property type="match status" value="1"/>
</dbReference>
<dbReference type="PROSITE" id="PS00921">
    <property type="entry name" value="NITRIL_CHT_2"/>
    <property type="match status" value="1"/>
</dbReference>
<comment type="similarity">
    <text evidence="1">Belongs to the carbon-nitrogen hydrolase superfamily. Nitrilase family.</text>
</comment>
<dbReference type="Proteomes" id="UP000261758">
    <property type="component" value="Plasmid unnamed"/>
</dbReference>
<dbReference type="SUPFAM" id="SSF56317">
    <property type="entry name" value="Carbon-nitrogen hydrolase"/>
    <property type="match status" value="1"/>
</dbReference>
<dbReference type="EMBL" id="CP022760">
    <property type="protein sequence ID" value="AXV84036.1"/>
    <property type="molecule type" value="Genomic_DNA"/>
</dbReference>
<organism evidence="3 4">
    <name type="scientific">Ralstonia solanacearum</name>
    <name type="common">Pseudomonas solanacearum</name>
    <dbReference type="NCBI Taxonomy" id="305"/>
    <lineage>
        <taxon>Bacteria</taxon>
        <taxon>Pseudomonadati</taxon>
        <taxon>Pseudomonadota</taxon>
        <taxon>Betaproteobacteria</taxon>
        <taxon>Burkholderiales</taxon>
        <taxon>Burkholderiaceae</taxon>
        <taxon>Ralstonia</taxon>
        <taxon>Ralstonia solanacearum species complex</taxon>
    </lineage>
</organism>
<dbReference type="InterPro" id="IPR044149">
    <property type="entry name" value="Nitrilases_CHs"/>
</dbReference>
<dbReference type="CDD" id="cd07564">
    <property type="entry name" value="nitrilases_CHs"/>
    <property type="match status" value="1"/>
</dbReference>
<dbReference type="InterPro" id="IPR036526">
    <property type="entry name" value="C-N_Hydrolase_sf"/>
</dbReference>
<dbReference type="InterPro" id="IPR003010">
    <property type="entry name" value="C-N_Hydrolase"/>
</dbReference>
<dbReference type="AlphaFoldDB" id="A0AAD0WIN4"/>
<dbReference type="PANTHER" id="PTHR46044:SF1">
    <property type="entry name" value="CN HYDROLASE DOMAIN-CONTAINING PROTEIN"/>
    <property type="match status" value="1"/>
</dbReference>
<sequence length="326" mass="35390">MNVQQMPSPYVAAVIQGTPVPFDTARTLARIEEFVAAAAASEAKLVVFPEAFLGGYPKGHAFGSYVGGRTDGGRNAYRQYWEAAIDVPGPAVDALASIARGHGVYLVMGVIERAGGTLYCCALFFSPDGRYLAKHRKLMPTGAERLIWGYGDGSTMPVLDTPLGKLGAVICWENYMPMMRSAMYAKGIQIYCAPTADPRPSWTASMQHIAVEGRCYVLSSNQFLRRGDFPQDYACQLGNDPSTVIQPGGSCIVDPFGQILAGPVFDQESILTASIDLQQIARGKFDFDVVGHYARPDIFHLTVDERPQQPVTRIADSVQPERQDGG</sequence>
<protein>
    <submittedName>
        <fullName evidence="3">Nitrilase</fullName>
    </submittedName>
</protein>
<geneLocation type="plasmid" evidence="3 4">
    <name>unnamed</name>
</geneLocation>
<dbReference type="GO" id="GO:0051410">
    <property type="term" value="P:detoxification of nitrogen compound"/>
    <property type="evidence" value="ECO:0007669"/>
    <property type="project" value="TreeGrafter"/>
</dbReference>
<evidence type="ECO:0000313" key="3">
    <source>
        <dbReference type="EMBL" id="AXV84036.1"/>
    </source>
</evidence>
<accession>A0AAD0WIN4</accession>
<reference evidence="3 4" key="1">
    <citation type="submission" date="2017-08" db="EMBL/GenBank/DDBJ databases">
        <title>Genome sequences of Ralstonia solanacearum Species Complex (RSSC) isolated from Potato bacterial wilts in Korea.</title>
        <authorList>
            <person name="Cho H."/>
            <person name="Song E.-S."/>
            <person name="Lee Y.K."/>
            <person name="Lee S."/>
            <person name="Lee S.-W."/>
            <person name="Jo A."/>
            <person name="Kim J.-G."/>
            <person name="Hwang I."/>
        </authorList>
    </citation>
    <scope>NUCLEOTIDE SEQUENCE [LARGE SCALE GENOMIC DNA]</scope>
    <source>
        <strain evidence="3 4">T98</strain>
        <plasmid evidence="3 4">unnamed</plasmid>
    </source>
</reference>
<dbReference type="GO" id="GO:0000257">
    <property type="term" value="F:nitrilase activity"/>
    <property type="evidence" value="ECO:0007669"/>
    <property type="project" value="UniProtKB-ARBA"/>
</dbReference>
<dbReference type="InterPro" id="IPR000132">
    <property type="entry name" value="Nitrilase/CN_hydratase_CS"/>
</dbReference>
<evidence type="ECO:0000259" key="2">
    <source>
        <dbReference type="PROSITE" id="PS50263"/>
    </source>
</evidence>
<keyword evidence="3" id="KW-0614">Plasmid</keyword>